<dbReference type="InterPro" id="IPR025668">
    <property type="entry name" value="Tnp_DDE_dom"/>
</dbReference>
<accession>A0A1G6ABW9</accession>
<organism evidence="2 3">
    <name type="scientific">Streptococcus henryi</name>
    <dbReference type="NCBI Taxonomy" id="439219"/>
    <lineage>
        <taxon>Bacteria</taxon>
        <taxon>Bacillati</taxon>
        <taxon>Bacillota</taxon>
        <taxon>Bacilli</taxon>
        <taxon>Lactobacillales</taxon>
        <taxon>Streptococcaceae</taxon>
        <taxon>Streptococcus</taxon>
    </lineage>
</organism>
<sequence length="142" mass="16380">ELIKEELHSEEGSRIYAKRKIDVEPVFGRLKSVFGVRRVHVRGNQAVQTEVGFLFMSMNLTKLAKNLDSKTSHTQKPHSDSFILIVFETEITVWFYFEASFCPDSLIYLFNFFILNFQASLNGRALCDLSSPTLEVFVFFNV</sequence>
<evidence type="ECO:0000313" key="3">
    <source>
        <dbReference type="Proteomes" id="UP000182508"/>
    </source>
</evidence>
<name>A0A1G6ABW9_9STRE</name>
<dbReference type="AlphaFoldDB" id="A0A1G6ABW9"/>
<evidence type="ECO:0000259" key="1">
    <source>
        <dbReference type="Pfam" id="PF13751"/>
    </source>
</evidence>
<dbReference type="eggNOG" id="COG3666">
    <property type="taxonomic scope" value="Bacteria"/>
</dbReference>
<evidence type="ECO:0000313" key="2">
    <source>
        <dbReference type="EMBL" id="SDB05902.1"/>
    </source>
</evidence>
<dbReference type="Pfam" id="PF13751">
    <property type="entry name" value="DDE_Tnp_1_6"/>
    <property type="match status" value="1"/>
</dbReference>
<gene>
    <name evidence="2" type="ORF">SAMN02910293_00275</name>
</gene>
<protein>
    <submittedName>
        <fullName evidence="2">Transposase DDE domain-containing protein</fullName>
    </submittedName>
</protein>
<reference evidence="2 3" key="1">
    <citation type="submission" date="2016-10" db="EMBL/GenBank/DDBJ databases">
        <authorList>
            <person name="de Groot N.N."/>
        </authorList>
    </citation>
    <scope>NUCLEOTIDE SEQUENCE [LARGE SCALE GENOMIC DNA]</scope>
    <source>
        <strain evidence="2 3">A-4</strain>
    </source>
</reference>
<feature type="non-terminal residue" evidence="2">
    <location>
        <position position="1"/>
    </location>
</feature>
<proteinExistence type="predicted"/>
<feature type="domain" description="Transposase DDE" evidence="1">
    <location>
        <begin position="4"/>
        <end position="64"/>
    </location>
</feature>
<dbReference type="Proteomes" id="UP000182508">
    <property type="component" value="Unassembled WGS sequence"/>
</dbReference>
<keyword evidence="3" id="KW-1185">Reference proteome</keyword>
<dbReference type="EMBL" id="FMXP01000004">
    <property type="protein sequence ID" value="SDB05902.1"/>
    <property type="molecule type" value="Genomic_DNA"/>
</dbReference>
<dbReference type="STRING" id="439219.SAMN02910293_00275"/>